<proteinExistence type="predicted"/>
<name>A0A6A4NAB6_LUPAL</name>
<comment type="caution">
    <text evidence="1">The sequence shown here is derived from an EMBL/GenBank/DDBJ whole genome shotgun (WGS) entry which is preliminary data.</text>
</comment>
<geneLocation type="mitochondrion" evidence="1"/>
<dbReference type="AlphaFoldDB" id="A0A6A4NAB6"/>
<reference evidence="2" key="1">
    <citation type="journal article" date="2020" name="Nat. Commun.">
        <title>Genome sequence of the cluster root forming white lupin.</title>
        <authorList>
            <person name="Hufnagel B."/>
            <person name="Marques A."/>
            <person name="Soriano A."/>
            <person name="Marques L."/>
            <person name="Divol F."/>
            <person name="Doumas P."/>
            <person name="Sallet E."/>
            <person name="Mancinotti D."/>
            <person name="Carrere S."/>
            <person name="Marande W."/>
            <person name="Arribat S."/>
            <person name="Keller J."/>
            <person name="Huneau C."/>
            <person name="Blein T."/>
            <person name="Aime D."/>
            <person name="Laguerre M."/>
            <person name="Taylor J."/>
            <person name="Schubert V."/>
            <person name="Nelson M."/>
            <person name="Geu-Flores F."/>
            <person name="Crespi M."/>
            <person name="Gallardo-Guerrero K."/>
            <person name="Delaux P.-M."/>
            <person name="Salse J."/>
            <person name="Berges H."/>
            <person name="Guyot R."/>
            <person name="Gouzy J."/>
            <person name="Peret B."/>
        </authorList>
    </citation>
    <scope>NUCLEOTIDE SEQUENCE [LARGE SCALE GENOMIC DNA]</scope>
    <source>
        <strain evidence="2">cv. Amiga</strain>
    </source>
</reference>
<dbReference type="Proteomes" id="UP000447434">
    <property type="component" value="Unassembled WGS sequence"/>
</dbReference>
<accession>A0A6A4NAB6</accession>
<keyword evidence="1" id="KW-0496">Mitochondrion</keyword>
<dbReference type="EMBL" id="WOCE01000049">
    <property type="protein sequence ID" value="KAE9584289.1"/>
    <property type="molecule type" value="Genomic_DNA"/>
</dbReference>
<keyword evidence="2" id="KW-1185">Reference proteome</keyword>
<evidence type="ECO:0000313" key="2">
    <source>
        <dbReference type="Proteomes" id="UP000447434"/>
    </source>
</evidence>
<organism evidence="1 2">
    <name type="scientific">Lupinus albus</name>
    <name type="common">White lupine</name>
    <name type="synonym">Lupinus termis</name>
    <dbReference type="NCBI Taxonomy" id="3870"/>
    <lineage>
        <taxon>Eukaryota</taxon>
        <taxon>Viridiplantae</taxon>
        <taxon>Streptophyta</taxon>
        <taxon>Embryophyta</taxon>
        <taxon>Tracheophyta</taxon>
        <taxon>Spermatophyta</taxon>
        <taxon>Magnoliopsida</taxon>
        <taxon>eudicotyledons</taxon>
        <taxon>Gunneridae</taxon>
        <taxon>Pentapetalae</taxon>
        <taxon>rosids</taxon>
        <taxon>fabids</taxon>
        <taxon>Fabales</taxon>
        <taxon>Fabaceae</taxon>
        <taxon>Papilionoideae</taxon>
        <taxon>50 kb inversion clade</taxon>
        <taxon>genistoids sensu lato</taxon>
        <taxon>core genistoids</taxon>
        <taxon>Genisteae</taxon>
        <taxon>Lupinus</taxon>
    </lineage>
</organism>
<evidence type="ECO:0000313" key="1">
    <source>
        <dbReference type="EMBL" id="KAE9584289.1"/>
    </source>
</evidence>
<sequence>MTERPVISARPSTKEWIKVIECYQETLGFASELKKTALFFVSRFSSSSYSLICRC</sequence>
<gene>
    <name evidence="1" type="ORF">Lalb_Chr00c24g0406891</name>
</gene>
<protein>
    <submittedName>
        <fullName evidence="1">Uncharacterized protein</fullName>
    </submittedName>
</protein>